<proteinExistence type="predicted"/>
<dbReference type="Gene3D" id="2.60.120.920">
    <property type="match status" value="1"/>
</dbReference>
<dbReference type="RefSeq" id="XP_053582036.1">
    <property type="nucleotide sequence ID" value="XM_053733123.1"/>
</dbReference>
<evidence type="ECO:0000313" key="3">
    <source>
        <dbReference type="Proteomes" id="UP000483820"/>
    </source>
</evidence>
<dbReference type="InterPro" id="IPR050672">
    <property type="entry name" value="FBXO45-Fsn/SPSB_families"/>
</dbReference>
<evidence type="ECO:0000259" key="1">
    <source>
        <dbReference type="Pfam" id="PF00622"/>
    </source>
</evidence>
<dbReference type="PANTHER" id="PTHR12245:SF11">
    <property type="entry name" value="PROTEIN GUSTAVUS"/>
    <property type="match status" value="1"/>
</dbReference>
<name>A0A6A5GEA1_CAERE</name>
<feature type="domain" description="SPRY" evidence="1">
    <location>
        <begin position="7"/>
        <end position="62"/>
    </location>
</feature>
<dbReference type="AlphaFoldDB" id="A0A6A5GEA1"/>
<dbReference type="PANTHER" id="PTHR12245">
    <property type="entry name" value="SPRY DOMAIN CONTAINING SOCS BOX PROTEIN"/>
    <property type="match status" value="1"/>
</dbReference>
<dbReference type="CTD" id="9839194"/>
<dbReference type="InterPro" id="IPR043136">
    <property type="entry name" value="B30.2/SPRY_sf"/>
</dbReference>
<organism evidence="2 3">
    <name type="scientific">Caenorhabditis remanei</name>
    <name type="common">Caenorhabditis vulgaris</name>
    <dbReference type="NCBI Taxonomy" id="31234"/>
    <lineage>
        <taxon>Eukaryota</taxon>
        <taxon>Metazoa</taxon>
        <taxon>Ecdysozoa</taxon>
        <taxon>Nematoda</taxon>
        <taxon>Chromadorea</taxon>
        <taxon>Rhabditida</taxon>
        <taxon>Rhabditina</taxon>
        <taxon>Rhabditomorpha</taxon>
        <taxon>Rhabditoidea</taxon>
        <taxon>Rhabditidae</taxon>
        <taxon>Peloderinae</taxon>
        <taxon>Caenorhabditis</taxon>
    </lineage>
</organism>
<reference evidence="2 3" key="1">
    <citation type="submission" date="2019-12" db="EMBL/GenBank/DDBJ databases">
        <title>Chromosome-level assembly of the Caenorhabditis remanei genome.</title>
        <authorList>
            <person name="Teterina A.A."/>
            <person name="Willis J.H."/>
            <person name="Phillips P.C."/>
        </authorList>
    </citation>
    <scope>NUCLEOTIDE SEQUENCE [LARGE SCALE GENOMIC DNA]</scope>
    <source>
        <strain evidence="2 3">PX506</strain>
        <tissue evidence="2">Whole organism</tissue>
    </source>
</reference>
<dbReference type="InterPro" id="IPR003877">
    <property type="entry name" value="SPRY_dom"/>
</dbReference>
<comment type="caution">
    <text evidence="2">The sequence shown here is derived from an EMBL/GenBank/DDBJ whole genome shotgun (WGS) entry which is preliminary data.</text>
</comment>
<gene>
    <name evidence="2" type="ORF">GCK72_019620</name>
</gene>
<dbReference type="GO" id="GO:0019005">
    <property type="term" value="C:SCF ubiquitin ligase complex"/>
    <property type="evidence" value="ECO:0007669"/>
    <property type="project" value="TreeGrafter"/>
</dbReference>
<dbReference type="KEGG" id="crq:GCK72_019620"/>
<dbReference type="Pfam" id="PF00622">
    <property type="entry name" value="SPRY"/>
    <property type="match status" value="1"/>
</dbReference>
<dbReference type="Proteomes" id="UP000483820">
    <property type="component" value="Chromosome V"/>
</dbReference>
<dbReference type="InterPro" id="IPR013320">
    <property type="entry name" value="ConA-like_dom_sf"/>
</dbReference>
<dbReference type="GeneID" id="9839194"/>
<sequence length="78" mass="9086">MGYGNFCHHDSNHYETWKYPNDFNDWLAPSKIYCLLDMDEGTLSFAADSEYLGVAFKGFQGKHFIQLLDVYEVTVRPQ</sequence>
<dbReference type="GO" id="GO:0043161">
    <property type="term" value="P:proteasome-mediated ubiquitin-dependent protein catabolic process"/>
    <property type="evidence" value="ECO:0007669"/>
    <property type="project" value="TreeGrafter"/>
</dbReference>
<dbReference type="SUPFAM" id="SSF49899">
    <property type="entry name" value="Concanavalin A-like lectins/glucanases"/>
    <property type="match status" value="1"/>
</dbReference>
<protein>
    <recommendedName>
        <fullName evidence="1">SPRY domain-containing protein</fullName>
    </recommendedName>
</protein>
<accession>A0A6A5GEA1</accession>
<evidence type="ECO:0000313" key="2">
    <source>
        <dbReference type="EMBL" id="KAF1753064.1"/>
    </source>
</evidence>
<dbReference type="EMBL" id="WUAV01000005">
    <property type="protein sequence ID" value="KAF1753064.1"/>
    <property type="molecule type" value="Genomic_DNA"/>
</dbReference>